<dbReference type="Gene3D" id="2.40.10.480">
    <property type="match status" value="1"/>
</dbReference>
<dbReference type="SUPFAM" id="SSF50998">
    <property type="entry name" value="Quinoprotein alcohol dehydrogenase-like"/>
    <property type="match status" value="1"/>
</dbReference>
<dbReference type="EMBL" id="SJPF01000004">
    <property type="protein sequence ID" value="TWT31418.1"/>
    <property type="molecule type" value="Genomic_DNA"/>
</dbReference>
<feature type="signal peptide" evidence="1">
    <location>
        <begin position="1"/>
        <end position="23"/>
    </location>
</feature>
<dbReference type="InterPro" id="IPR011047">
    <property type="entry name" value="Quinoprotein_ADH-like_sf"/>
</dbReference>
<sequence length="421" mass="46295" precursor="true">MPSRILPLLVCLPLIFVTLSARADNWPNWRGPNNSGVTQETNLPTTWSKDENVAWRVDLPGAAGSTPVIWGDRIFLTSVDGDDLVLICLDAAGKQLWKKTVGQGNRVVRGDEGNSASASPVTDGKHVWCFFTTGDLACFDLDGKEVWKTNLQKRFGKFDIQFGLTSTPVLYDGKLYLQLIHSGGAKVIALDADTGAEVWQIKRESDAYAECEHSYASPMIYNDGQLRFLLTHGADYSIAYDLENGKELWRVGGLHPPAGYDETLRFVASPLASPGLIVVPSAKRGKLVAVKPDSSGNITDKADSYLWKFDTTPDVPSPLAVGDYVYLCRENGNLICLERETGKELYEERTHRDRHRASPVYGGGKIYLTSRDGQVTVVKPGPDFEILAENKLDEEISASPAISGGRIYLRTFQALWAIGPK</sequence>
<dbReference type="SMART" id="SM00564">
    <property type="entry name" value="PQQ"/>
    <property type="match status" value="6"/>
</dbReference>
<dbReference type="InterPro" id="IPR018391">
    <property type="entry name" value="PQQ_b-propeller_rpt"/>
</dbReference>
<reference evidence="3 4" key="1">
    <citation type="submission" date="2019-02" db="EMBL/GenBank/DDBJ databases">
        <title>Deep-cultivation of Planctomycetes and their phenomic and genomic characterization uncovers novel biology.</title>
        <authorList>
            <person name="Wiegand S."/>
            <person name="Jogler M."/>
            <person name="Boedeker C."/>
            <person name="Pinto D."/>
            <person name="Vollmers J."/>
            <person name="Rivas-Marin E."/>
            <person name="Kohn T."/>
            <person name="Peeters S.H."/>
            <person name="Heuer A."/>
            <person name="Rast P."/>
            <person name="Oberbeckmann S."/>
            <person name="Bunk B."/>
            <person name="Jeske O."/>
            <person name="Meyerdierks A."/>
            <person name="Storesund J.E."/>
            <person name="Kallscheuer N."/>
            <person name="Luecker S."/>
            <person name="Lage O.M."/>
            <person name="Pohl T."/>
            <person name="Merkel B.J."/>
            <person name="Hornburger P."/>
            <person name="Mueller R.-W."/>
            <person name="Bruemmer F."/>
            <person name="Labrenz M."/>
            <person name="Spormann A.M."/>
            <person name="Op Den Camp H."/>
            <person name="Overmann J."/>
            <person name="Amann R."/>
            <person name="Jetten M.S.M."/>
            <person name="Mascher T."/>
            <person name="Medema M.H."/>
            <person name="Devos D.P."/>
            <person name="Kaster A.-K."/>
            <person name="Ovreas L."/>
            <person name="Rohde M."/>
            <person name="Galperin M.Y."/>
            <person name="Jogler C."/>
        </authorList>
    </citation>
    <scope>NUCLEOTIDE SEQUENCE [LARGE SCALE GENOMIC DNA]</scope>
    <source>
        <strain evidence="3 4">Enr8</strain>
    </source>
</reference>
<name>A0A5C5UZ61_9BACT</name>
<feature type="chain" id="PRO_5023090562" evidence="1">
    <location>
        <begin position="24"/>
        <end position="421"/>
    </location>
</feature>
<gene>
    <name evidence="3" type="ORF">Enr8_33390</name>
</gene>
<dbReference type="PANTHER" id="PTHR34512:SF30">
    <property type="entry name" value="OUTER MEMBRANE PROTEIN ASSEMBLY FACTOR BAMB"/>
    <property type="match status" value="1"/>
</dbReference>
<comment type="caution">
    <text evidence="3">The sequence shown here is derived from an EMBL/GenBank/DDBJ whole genome shotgun (WGS) entry which is preliminary data.</text>
</comment>
<feature type="domain" description="Pyrrolo-quinoline quinone repeat" evidence="2">
    <location>
        <begin position="303"/>
        <end position="377"/>
    </location>
</feature>
<keyword evidence="4" id="KW-1185">Reference proteome</keyword>
<dbReference type="Gene3D" id="2.130.10.10">
    <property type="entry name" value="YVTN repeat-like/Quinoprotein amine dehydrogenase"/>
    <property type="match status" value="1"/>
</dbReference>
<dbReference type="InterPro" id="IPR015943">
    <property type="entry name" value="WD40/YVTN_repeat-like_dom_sf"/>
</dbReference>
<keyword evidence="1" id="KW-0732">Signal</keyword>
<protein>
    <submittedName>
        <fullName evidence="3">Outer membrane biogenesis protein BamB</fullName>
    </submittedName>
</protein>
<dbReference type="AlphaFoldDB" id="A0A5C5UZ61"/>
<evidence type="ECO:0000313" key="4">
    <source>
        <dbReference type="Proteomes" id="UP000318878"/>
    </source>
</evidence>
<feature type="domain" description="Pyrrolo-quinoline quinone repeat" evidence="2">
    <location>
        <begin position="134"/>
        <end position="294"/>
    </location>
</feature>
<dbReference type="RefSeq" id="WP_146433528.1">
    <property type="nucleotide sequence ID" value="NZ_SJPF01000004.1"/>
</dbReference>
<dbReference type="Proteomes" id="UP000318878">
    <property type="component" value="Unassembled WGS sequence"/>
</dbReference>
<evidence type="ECO:0000313" key="3">
    <source>
        <dbReference type="EMBL" id="TWT31418.1"/>
    </source>
</evidence>
<dbReference type="InterPro" id="IPR002372">
    <property type="entry name" value="PQQ_rpt_dom"/>
</dbReference>
<evidence type="ECO:0000259" key="2">
    <source>
        <dbReference type="Pfam" id="PF13360"/>
    </source>
</evidence>
<dbReference type="OrthoDB" id="244732at2"/>
<proteinExistence type="predicted"/>
<organism evidence="3 4">
    <name type="scientific">Blastopirellula retiformator</name>
    <dbReference type="NCBI Taxonomy" id="2527970"/>
    <lineage>
        <taxon>Bacteria</taxon>
        <taxon>Pseudomonadati</taxon>
        <taxon>Planctomycetota</taxon>
        <taxon>Planctomycetia</taxon>
        <taxon>Pirellulales</taxon>
        <taxon>Pirellulaceae</taxon>
        <taxon>Blastopirellula</taxon>
    </lineage>
</organism>
<accession>A0A5C5UZ61</accession>
<evidence type="ECO:0000256" key="1">
    <source>
        <dbReference type="SAM" id="SignalP"/>
    </source>
</evidence>
<dbReference type="Pfam" id="PF13360">
    <property type="entry name" value="PQQ_2"/>
    <property type="match status" value="2"/>
</dbReference>
<dbReference type="PANTHER" id="PTHR34512">
    <property type="entry name" value="CELL SURFACE PROTEIN"/>
    <property type="match status" value="1"/>
</dbReference>